<keyword evidence="1" id="KW-0732">Signal</keyword>
<dbReference type="Proteomes" id="UP000823388">
    <property type="component" value="Chromosome 4N"/>
</dbReference>
<dbReference type="AlphaFoldDB" id="A0A8T0T9V9"/>
<feature type="signal peptide" evidence="1">
    <location>
        <begin position="1"/>
        <end position="26"/>
    </location>
</feature>
<protein>
    <recommendedName>
        <fullName evidence="4">Secreted protein</fullName>
    </recommendedName>
</protein>
<comment type="caution">
    <text evidence="2">The sequence shown here is derived from an EMBL/GenBank/DDBJ whole genome shotgun (WGS) entry which is preliminary data.</text>
</comment>
<evidence type="ECO:0000313" key="2">
    <source>
        <dbReference type="EMBL" id="KAG2606053.1"/>
    </source>
</evidence>
<evidence type="ECO:0000313" key="3">
    <source>
        <dbReference type="Proteomes" id="UP000823388"/>
    </source>
</evidence>
<reference evidence="2" key="1">
    <citation type="submission" date="2020-05" db="EMBL/GenBank/DDBJ databases">
        <title>WGS assembly of Panicum virgatum.</title>
        <authorList>
            <person name="Lovell J.T."/>
            <person name="Jenkins J."/>
            <person name="Shu S."/>
            <person name="Juenger T.E."/>
            <person name="Schmutz J."/>
        </authorList>
    </citation>
    <scope>NUCLEOTIDE SEQUENCE</scope>
    <source>
        <strain evidence="2">AP13</strain>
    </source>
</reference>
<gene>
    <name evidence="2" type="ORF">PVAP13_4NG162071</name>
</gene>
<evidence type="ECO:0000256" key="1">
    <source>
        <dbReference type="SAM" id="SignalP"/>
    </source>
</evidence>
<proteinExistence type="predicted"/>
<evidence type="ECO:0008006" key="4">
    <source>
        <dbReference type="Google" id="ProtNLM"/>
    </source>
</evidence>
<organism evidence="2 3">
    <name type="scientific">Panicum virgatum</name>
    <name type="common">Blackwell switchgrass</name>
    <dbReference type="NCBI Taxonomy" id="38727"/>
    <lineage>
        <taxon>Eukaryota</taxon>
        <taxon>Viridiplantae</taxon>
        <taxon>Streptophyta</taxon>
        <taxon>Embryophyta</taxon>
        <taxon>Tracheophyta</taxon>
        <taxon>Spermatophyta</taxon>
        <taxon>Magnoliopsida</taxon>
        <taxon>Liliopsida</taxon>
        <taxon>Poales</taxon>
        <taxon>Poaceae</taxon>
        <taxon>PACMAD clade</taxon>
        <taxon>Panicoideae</taxon>
        <taxon>Panicodae</taxon>
        <taxon>Paniceae</taxon>
        <taxon>Panicinae</taxon>
        <taxon>Panicum</taxon>
        <taxon>Panicum sect. Hiantes</taxon>
    </lineage>
</organism>
<sequence>MPPFTVPPVLLAIPGALFSFCAHSLGTADTGRWRLYSVDAPLVDGVIKSYVGWCFHLFCHSPTRLTSLVRCWMTVGGARMFYERCYHQLQGGSSYPVSPGLRTFYHF</sequence>
<keyword evidence="3" id="KW-1185">Reference proteome</keyword>
<feature type="chain" id="PRO_5035871658" description="Secreted protein" evidence="1">
    <location>
        <begin position="27"/>
        <end position="107"/>
    </location>
</feature>
<accession>A0A8T0T9V9</accession>
<name>A0A8T0T9V9_PANVG</name>
<dbReference type="EMBL" id="CM029044">
    <property type="protein sequence ID" value="KAG2606053.1"/>
    <property type="molecule type" value="Genomic_DNA"/>
</dbReference>